<dbReference type="AlphaFoldDB" id="G8U0N1"/>
<dbReference type="GO" id="GO:0008967">
    <property type="term" value="F:phosphoglycolate phosphatase activity"/>
    <property type="evidence" value="ECO:0007669"/>
    <property type="project" value="TreeGrafter"/>
</dbReference>
<dbReference type="PANTHER" id="PTHR43434:SF1">
    <property type="entry name" value="PHOSPHOGLYCOLATE PHOSPHATASE"/>
    <property type="match status" value="1"/>
</dbReference>
<protein>
    <submittedName>
        <fullName evidence="1">Haloacid dehalogenase domain protein hydrolase</fullName>
    </submittedName>
</protein>
<name>G8U0N1_SULAD</name>
<dbReference type="STRING" id="679936.Sulac_0746"/>
<gene>
    <name evidence="1" type="ordered locus">Sulac_0746</name>
</gene>
<dbReference type="InterPro" id="IPR023214">
    <property type="entry name" value="HAD_sf"/>
</dbReference>
<keyword evidence="2" id="KW-1185">Reference proteome</keyword>
<accession>G8U0N1</accession>
<proteinExistence type="predicted"/>
<dbReference type="Pfam" id="PF00702">
    <property type="entry name" value="Hydrolase"/>
    <property type="match status" value="1"/>
</dbReference>
<dbReference type="Gene3D" id="3.40.50.1000">
    <property type="entry name" value="HAD superfamily/HAD-like"/>
    <property type="match status" value="1"/>
</dbReference>
<dbReference type="KEGG" id="sap:Sulac_0746"/>
<evidence type="ECO:0000313" key="2">
    <source>
        <dbReference type="Proteomes" id="UP000005439"/>
    </source>
</evidence>
<dbReference type="HOGENOM" id="CLU_082635_0_0_9"/>
<reference evidence="1 2" key="2">
    <citation type="journal article" date="2012" name="Stand. Genomic Sci.">
        <title>Complete genome sequence of the moderately thermophilic mineral-sulfide-oxidizing firmicute Sulfobacillus acidophilus type strain (NAL(T)).</title>
        <authorList>
            <person name="Anderson I."/>
            <person name="Chertkov O."/>
            <person name="Chen A."/>
            <person name="Saunders E."/>
            <person name="Lapidus A."/>
            <person name="Nolan M."/>
            <person name="Lucas S."/>
            <person name="Hammon N."/>
            <person name="Deshpande S."/>
            <person name="Cheng J.F."/>
            <person name="Han C."/>
            <person name="Tapia R."/>
            <person name="Goodwin L.A."/>
            <person name="Pitluck S."/>
            <person name="Liolios K."/>
            <person name="Pagani I."/>
            <person name="Ivanova N."/>
            <person name="Mikhailova N."/>
            <person name="Pati A."/>
            <person name="Palaniappan K."/>
            <person name="Land M."/>
            <person name="Pan C."/>
            <person name="Rohde M."/>
            <person name="Pukall R."/>
            <person name="Goker M."/>
            <person name="Detter J.C."/>
            <person name="Woyke T."/>
            <person name="Bristow J."/>
            <person name="Eisen J.A."/>
            <person name="Markowitz V."/>
            <person name="Hugenholtz P."/>
            <person name="Kyrpides N.C."/>
            <person name="Klenk H.P."/>
            <person name="Mavromatis K."/>
        </authorList>
    </citation>
    <scope>NUCLEOTIDE SEQUENCE [LARGE SCALE GENOMIC DNA]</scope>
    <source>
        <strain evidence="2">ATCC 700253 / DSM 10332 / NAL</strain>
    </source>
</reference>
<dbReference type="EMBL" id="CP003179">
    <property type="protein sequence ID" value="AEW04253.1"/>
    <property type="molecule type" value="Genomic_DNA"/>
</dbReference>
<organism evidence="1 2">
    <name type="scientific">Sulfobacillus acidophilus (strain ATCC 700253 / DSM 10332 / NAL)</name>
    <dbReference type="NCBI Taxonomy" id="679936"/>
    <lineage>
        <taxon>Bacteria</taxon>
        <taxon>Bacillati</taxon>
        <taxon>Bacillota</taxon>
        <taxon>Clostridia</taxon>
        <taxon>Eubacteriales</taxon>
        <taxon>Clostridiales Family XVII. Incertae Sedis</taxon>
        <taxon>Sulfobacillus</taxon>
    </lineage>
</organism>
<dbReference type="GO" id="GO:0006281">
    <property type="term" value="P:DNA repair"/>
    <property type="evidence" value="ECO:0007669"/>
    <property type="project" value="TreeGrafter"/>
</dbReference>
<evidence type="ECO:0000313" key="1">
    <source>
        <dbReference type="EMBL" id="AEW04253.1"/>
    </source>
</evidence>
<dbReference type="PANTHER" id="PTHR43434">
    <property type="entry name" value="PHOSPHOGLYCOLATE PHOSPHATASE"/>
    <property type="match status" value="1"/>
</dbReference>
<keyword evidence="1" id="KW-0378">Hydrolase</keyword>
<dbReference type="Proteomes" id="UP000005439">
    <property type="component" value="Chromosome"/>
</dbReference>
<dbReference type="InterPro" id="IPR050155">
    <property type="entry name" value="HAD-like_hydrolase_sf"/>
</dbReference>
<dbReference type="SUPFAM" id="SSF56784">
    <property type="entry name" value="HAD-like"/>
    <property type="match status" value="1"/>
</dbReference>
<dbReference type="InterPro" id="IPR036412">
    <property type="entry name" value="HAD-like_sf"/>
</dbReference>
<dbReference type="PATRIC" id="fig|679936.5.peg.794"/>
<reference evidence="2" key="1">
    <citation type="submission" date="2011-12" db="EMBL/GenBank/DDBJ databases">
        <title>The complete genome of chromosome of Sulfobacillus acidophilus DSM 10332.</title>
        <authorList>
            <person name="Lucas S."/>
            <person name="Han J."/>
            <person name="Lapidus A."/>
            <person name="Bruce D."/>
            <person name="Goodwin L."/>
            <person name="Pitluck S."/>
            <person name="Peters L."/>
            <person name="Kyrpides N."/>
            <person name="Mavromatis K."/>
            <person name="Ivanova N."/>
            <person name="Mikhailova N."/>
            <person name="Chertkov O."/>
            <person name="Saunders E."/>
            <person name="Detter J.C."/>
            <person name="Tapia R."/>
            <person name="Han C."/>
            <person name="Land M."/>
            <person name="Hauser L."/>
            <person name="Markowitz V."/>
            <person name="Cheng J.-F."/>
            <person name="Hugenholtz P."/>
            <person name="Woyke T."/>
            <person name="Wu D."/>
            <person name="Pukall R."/>
            <person name="Gehrich-Schroeter G."/>
            <person name="Schneider S."/>
            <person name="Klenk H.-P."/>
            <person name="Eisen J.A."/>
        </authorList>
    </citation>
    <scope>NUCLEOTIDE SEQUENCE [LARGE SCALE GENOMIC DNA]</scope>
    <source>
        <strain evidence="2">ATCC 700253 / DSM 10332 / NAL</strain>
    </source>
</reference>
<sequence length="344" mass="37553">MNLELRPVADGVYATSRAELQVEVCDVVVFDMDGVLIDVRHSYPVVICRAVDQFLAENGFSGDGTAVTPEETTYFKAAGGFNSDWALAQGVALVYLVKAQMAGARQIDGLRNLSPDLATVARAAAQLGGGLDGLTRALGHWADAQDLERALNEWDRARITRLAQEFYAGDQALTVFGVTNDTISGDGLMLTEKPLVTREELLAAPFQYGLYTGRNRGEVETAFQMANLSGIFPESAIITENTGIKKPNPAGLFRIAEALKPHLMIYAGDNLDDWQVAARYETERPLDAPPCLFCGVLNGSPGPMSFNLFQERGADLMTQSVPHLLRWLSQRRRTWAQAEAPSRS</sequence>